<proteinExistence type="predicted"/>
<dbReference type="OrthoDB" id="4671093at2759"/>
<evidence type="ECO:0000256" key="1">
    <source>
        <dbReference type="SAM" id="SignalP"/>
    </source>
</evidence>
<name>A0A7C8ILQ0_9PEZI</name>
<evidence type="ECO:0000313" key="3">
    <source>
        <dbReference type="Proteomes" id="UP000481858"/>
    </source>
</evidence>
<protein>
    <submittedName>
        <fullName evidence="2">Uncharacterized protein</fullName>
    </submittedName>
</protein>
<dbReference type="InParanoid" id="A0A7C8ILQ0"/>
<reference evidence="2 3" key="1">
    <citation type="submission" date="2019-12" db="EMBL/GenBank/DDBJ databases">
        <title>Draft genome sequence of the ascomycete Xylaria multiplex DSM 110363.</title>
        <authorList>
            <person name="Buettner E."/>
            <person name="Kellner H."/>
        </authorList>
    </citation>
    <scope>NUCLEOTIDE SEQUENCE [LARGE SCALE GENOMIC DNA]</scope>
    <source>
        <strain evidence="2 3">DSM 110363</strain>
    </source>
</reference>
<keyword evidence="1" id="KW-0732">Signal</keyword>
<dbReference type="EMBL" id="WUBL01000080">
    <property type="protein sequence ID" value="KAF2966806.1"/>
    <property type="molecule type" value="Genomic_DNA"/>
</dbReference>
<keyword evidence="3" id="KW-1185">Reference proteome</keyword>
<accession>A0A7C8ILQ0</accession>
<feature type="signal peptide" evidence="1">
    <location>
        <begin position="1"/>
        <end position="18"/>
    </location>
</feature>
<evidence type="ECO:0000313" key="2">
    <source>
        <dbReference type="EMBL" id="KAF2966806.1"/>
    </source>
</evidence>
<dbReference type="AlphaFoldDB" id="A0A7C8ILQ0"/>
<gene>
    <name evidence="2" type="ORF">GQX73_g6745</name>
</gene>
<comment type="caution">
    <text evidence="2">The sequence shown here is derived from an EMBL/GenBank/DDBJ whole genome shotgun (WGS) entry which is preliminary data.</text>
</comment>
<sequence>MYAKPFASLATLASVVAAAPALEHETRATTAWTATGGTEFFLGHPSLNGVEFDLSAPAGYLPDAPAFDVHCLGYYYFSGTAPKGTACAWKGARPEGSSVYASTDYYTLAVTVRHEWLAPGGTTKVNTGVGTLPARPTVGVTLDPFALQVNDTAAKL</sequence>
<organism evidence="2 3">
    <name type="scientific">Xylaria multiplex</name>
    <dbReference type="NCBI Taxonomy" id="323545"/>
    <lineage>
        <taxon>Eukaryota</taxon>
        <taxon>Fungi</taxon>
        <taxon>Dikarya</taxon>
        <taxon>Ascomycota</taxon>
        <taxon>Pezizomycotina</taxon>
        <taxon>Sordariomycetes</taxon>
        <taxon>Xylariomycetidae</taxon>
        <taxon>Xylariales</taxon>
        <taxon>Xylariaceae</taxon>
        <taxon>Xylaria</taxon>
    </lineage>
</organism>
<feature type="chain" id="PRO_5029016663" evidence="1">
    <location>
        <begin position="19"/>
        <end position="156"/>
    </location>
</feature>
<dbReference type="Proteomes" id="UP000481858">
    <property type="component" value="Unassembled WGS sequence"/>
</dbReference>